<dbReference type="EMBL" id="CP069811">
    <property type="protein sequence ID" value="QRQ90872.1"/>
    <property type="molecule type" value="Genomic_DNA"/>
</dbReference>
<dbReference type="AlphaFoldDB" id="A0A375FTW9"/>
<evidence type="ECO:0000313" key="2">
    <source>
        <dbReference type="EMBL" id="SPC07461.1"/>
    </source>
</evidence>
<dbReference type="Proteomes" id="UP000256862">
    <property type="component" value="Plasmid CO2235_mp"/>
</dbReference>
<sequence length="754" mass="78232">MTTEFAERPRFFEGQYLGAEDLQALLRYFSTLLARHHLGSHSWGIASGIELVYQDSPQGTVEAYLTPGLATDGYGRAIVVAEPFPLDAGLFAGQPAGLVNVWIRYDEAAGQGVRPGFEVCGATDAYARVVESFLVEVGERKTIETRQSGVALGDDSYGDAREAPGALLPLQPIAPDGSVPAQRFPGADDPSLWLIPVGRVLWQGGALQQPTPASATQSRLFRRHAGWIGEALHGTGGLLRLRGRWIPRAGGTPVEQLCEADQPTAADLVFCASDPDTPHFREPVWLDADTRARGHLRYYGTRAEWVDAGGTDYLAQGTVTALQRAAPSAVDGVDLRVLLGQPQGTAGPTRLTLGAATPTGTDPCAVGFSYTAGVAIQHDGRVGIGSTDKALALPLTVRALAANGGLVGLEGTGGALAWQVNLGPAKNGLNVTQDDPTLSNLFIEAASGNVGIGTLAPGARLDIQQVPSPQGNAVGNGKWLQMGSSGAPDAGQAWFQYGPQLAPLLVLSDLDDPPRVQFQQVGNGNEAAAQFSSWVGQARSNSPDLALFGGSVGIGTLTPSRTLHVLGNEIHSGGGGAGLSFENRETGAFIANPGNGERWVWYASGGNARLWSNGDKLTVTPAGRMGLGTAAPASTLEVRGAIRLGDNGDYFAVGGVAEMRIVAGQASAGGGSAGTGWSATRTSTGHYTVSFSPAFTATPVVVASLVDSANDDQAGTVRNVGPGGFTLVARDVTPPSEGSFVDNAFHFIAYGPRN</sequence>
<reference evidence="1 5" key="3">
    <citation type="submission" date="2021-02" db="EMBL/GenBank/DDBJ databases">
        <title>Complete Genome Sequence of Cupriavidus oxalaticus Strain Ox1, a Soil Oxalate-Degrading Species.</title>
        <authorList>
            <person name="Palmieri F."/>
            <person name="Udriet P."/>
            <person name="Deuasquier M."/>
            <person name="Beaudoing E."/>
            <person name="Johnson S.L."/>
            <person name="Davenport K.W."/>
            <person name="Chain P.S."/>
            <person name="Bindschedler S."/>
            <person name="Junier P."/>
        </authorList>
    </citation>
    <scope>NUCLEOTIDE SEQUENCE [LARGE SCALE GENOMIC DNA]</scope>
    <source>
        <strain evidence="1 5">Ox1</strain>
    </source>
</reference>
<evidence type="ECO:0000313" key="3">
    <source>
        <dbReference type="EMBL" id="SPC22036.1"/>
    </source>
</evidence>
<reference evidence="2" key="1">
    <citation type="submission" date="2018-01" db="EMBL/GenBank/DDBJ databases">
        <authorList>
            <person name="Clerissi C."/>
        </authorList>
    </citation>
    <scope>NUCLEOTIDE SEQUENCE</scope>
    <source>
        <strain evidence="2">Cupriavidus oxalaticus LMG 2235</strain>
    </source>
</reference>
<reference evidence="4" key="2">
    <citation type="submission" date="2018-01" db="EMBL/GenBank/DDBJ databases">
        <authorList>
            <person name="Gaut B.S."/>
            <person name="Morton B.R."/>
            <person name="Clegg M.T."/>
            <person name="Duvall M.R."/>
        </authorList>
    </citation>
    <scope>NUCLEOTIDE SEQUENCE [LARGE SCALE GENOMIC DNA]</scope>
</reference>
<dbReference type="EMBL" id="OGUS01000075">
    <property type="protein sequence ID" value="SPC07461.1"/>
    <property type="molecule type" value="Genomic_DNA"/>
</dbReference>
<keyword evidence="5" id="KW-1185">Reference proteome</keyword>
<evidence type="ECO:0000313" key="1">
    <source>
        <dbReference type="EMBL" id="QRQ90872.1"/>
    </source>
</evidence>
<name>A0A375FTW9_9BURK</name>
<protein>
    <submittedName>
        <fullName evidence="2">Uncharacterized protein</fullName>
    </submittedName>
</protein>
<organism evidence="2 4">
    <name type="scientific">Cupriavidus oxalaticus</name>
    <dbReference type="NCBI Taxonomy" id="96344"/>
    <lineage>
        <taxon>Bacteria</taxon>
        <taxon>Pseudomonadati</taxon>
        <taxon>Pseudomonadota</taxon>
        <taxon>Betaproteobacteria</taxon>
        <taxon>Burkholderiales</taxon>
        <taxon>Burkholderiaceae</taxon>
        <taxon>Cupriavidus</taxon>
    </lineage>
</organism>
<proteinExistence type="predicted"/>
<dbReference type="EMBL" id="OGUS01000141">
    <property type="protein sequence ID" value="SPC22036.1"/>
    <property type="molecule type" value="Genomic_DNA"/>
</dbReference>
<dbReference type="GeneID" id="303489755"/>
<dbReference type="OrthoDB" id="8948090at2"/>
<dbReference type="Proteomes" id="UP000623307">
    <property type="component" value="Chromosome 1"/>
</dbReference>
<evidence type="ECO:0000313" key="5">
    <source>
        <dbReference type="Proteomes" id="UP000623307"/>
    </source>
</evidence>
<accession>A0A375FTW9</accession>
<gene>
    <name evidence="3" type="ORF">CO2235_MP60235</name>
    <name evidence="2" type="ORF">CO2235_U690004</name>
    <name evidence="1" type="ORF">JTE92_09485</name>
</gene>
<evidence type="ECO:0000313" key="4">
    <source>
        <dbReference type="Proteomes" id="UP000256862"/>
    </source>
</evidence>
<dbReference type="RefSeq" id="WP_063239712.1">
    <property type="nucleotide sequence ID" value="NZ_CP069809.1"/>
</dbReference>